<dbReference type="EMBL" id="BPVZ01000039">
    <property type="protein sequence ID" value="GKV13632.1"/>
    <property type="molecule type" value="Genomic_DNA"/>
</dbReference>
<organism evidence="3 4">
    <name type="scientific">Rubroshorea leprosula</name>
    <dbReference type="NCBI Taxonomy" id="152421"/>
    <lineage>
        <taxon>Eukaryota</taxon>
        <taxon>Viridiplantae</taxon>
        <taxon>Streptophyta</taxon>
        <taxon>Embryophyta</taxon>
        <taxon>Tracheophyta</taxon>
        <taxon>Spermatophyta</taxon>
        <taxon>Magnoliopsida</taxon>
        <taxon>eudicotyledons</taxon>
        <taxon>Gunneridae</taxon>
        <taxon>Pentapetalae</taxon>
        <taxon>rosids</taxon>
        <taxon>malvids</taxon>
        <taxon>Malvales</taxon>
        <taxon>Dipterocarpaceae</taxon>
        <taxon>Rubroshorea</taxon>
    </lineage>
</organism>
<feature type="compositionally biased region" description="Polar residues" evidence="1">
    <location>
        <begin position="355"/>
        <end position="364"/>
    </location>
</feature>
<feature type="region of interest" description="Disordered" evidence="1">
    <location>
        <begin position="97"/>
        <end position="145"/>
    </location>
</feature>
<protein>
    <submittedName>
        <fullName evidence="3">Uncharacterized protein</fullName>
    </submittedName>
</protein>
<dbReference type="Proteomes" id="UP001054252">
    <property type="component" value="Unassembled WGS sequence"/>
</dbReference>
<gene>
    <name evidence="3" type="ORF">SLEP1_g24620</name>
</gene>
<comment type="caution">
    <text evidence="3">The sequence shown here is derived from an EMBL/GenBank/DDBJ whole genome shotgun (WGS) entry which is preliminary data.</text>
</comment>
<feature type="chain" id="PRO_5043730621" evidence="2">
    <location>
        <begin position="25"/>
        <end position="567"/>
    </location>
</feature>
<feature type="compositionally biased region" description="Basic and acidic residues" evidence="1">
    <location>
        <begin position="121"/>
        <end position="131"/>
    </location>
</feature>
<evidence type="ECO:0000256" key="1">
    <source>
        <dbReference type="SAM" id="MobiDB-lite"/>
    </source>
</evidence>
<feature type="compositionally biased region" description="Basic and acidic residues" evidence="1">
    <location>
        <begin position="252"/>
        <end position="288"/>
    </location>
</feature>
<evidence type="ECO:0000313" key="4">
    <source>
        <dbReference type="Proteomes" id="UP001054252"/>
    </source>
</evidence>
<dbReference type="AlphaFoldDB" id="A0AAV5JJD8"/>
<feature type="region of interest" description="Disordered" evidence="1">
    <location>
        <begin position="252"/>
        <end position="366"/>
    </location>
</feature>
<feature type="signal peptide" evidence="2">
    <location>
        <begin position="1"/>
        <end position="24"/>
    </location>
</feature>
<reference evidence="3 4" key="1">
    <citation type="journal article" date="2021" name="Commun. Biol.">
        <title>The genome of Shorea leprosula (Dipterocarpaceae) highlights the ecological relevance of drought in aseasonal tropical rainforests.</title>
        <authorList>
            <person name="Ng K.K.S."/>
            <person name="Kobayashi M.J."/>
            <person name="Fawcett J.A."/>
            <person name="Hatakeyama M."/>
            <person name="Paape T."/>
            <person name="Ng C.H."/>
            <person name="Ang C.C."/>
            <person name="Tnah L.H."/>
            <person name="Lee C.T."/>
            <person name="Nishiyama T."/>
            <person name="Sese J."/>
            <person name="O'Brien M.J."/>
            <person name="Copetti D."/>
            <person name="Mohd Noor M.I."/>
            <person name="Ong R.C."/>
            <person name="Putra M."/>
            <person name="Sireger I.Z."/>
            <person name="Indrioko S."/>
            <person name="Kosugi Y."/>
            <person name="Izuno A."/>
            <person name="Isagi Y."/>
            <person name="Lee S.L."/>
            <person name="Shimizu K.K."/>
        </authorList>
    </citation>
    <scope>NUCLEOTIDE SEQUENCE [LARGE SCALE GENOMIC DNA]</scope>
    <source>
        <strain evidence="3">214</strain>
    </source>
</reference>
<evidence type="ECO:0000256" key="2">
    <source>
        <dbReference type="SAM" id="SignalP"/>
    </source>
</evidence>
<accession>A0AAV5JJD8</accession>
<keyword evidence="4" id="KW-1185">Reference proteome</keyword>
<feature type="compositionally biased region" description="Low complexity" evidence="1">
    <location>
        <begin position="303"/>
        <end position="323"/>
    </location>
</feature>
<keyword evidence="2" id="KW-0732">Signal</keyword>
<name>A0AAV5JJD8_9ROSI</name>
<proteinExistence type="predicted"/>
<sequence>MGNSNHLEMLAMITLSMLPCITWRGMWSLACYCLERVTRQFGYDQDIPYAPSSDKTDRNKAMEDNGQWVLVCPPIPGMAEEEFDQAGTVGEEFGQEAAGGVRATANKPSKAKVPTPSKAKTAKDKDTSRDNESDESSWGNPNPKVIEQIKRLRPIRGGRCLGEKYYDSSASFQLAASNEGIGSIPIPSDNKVPSKTEEAKWVEALAVNMEEALMNLEVRRKILASKIAKPPLPDDILNVDWSYLTSFKAESAKKAKANDVRHKSLLREARNNEDSARGDGVEGAEKGKAKATIGVSKEKGNKVTEVTSSDSSESSNHKSNNNDASFENGNGKMDTGMPTMSSVKKMAGPGETKHGGQQSATPAKSSKIDDLAMRLLKSLDEMNEDRDVSLAWFGLVPLGGLQVVGRFTMPAMLEPWACHMLDIFTNLTMRSKAKKVVVDDAFSILCATMQHMEVTPFAKNGWKISSISVEMPLTMLRVLTSKSTPLALIYQIWQRDILERPSLARPKVTWPRAWMAESGCKQRILQRCKSLWSSQENLLSNWKKGWYQPRLTWDRSIKKRNVWIPTM</sequence>
<evidence type="ECO:0000313" key="3">
    <source>
        <dbReference type="EMBL" id="GKV13632.1"/>
    </source>
</evidence>